<dbReference type="EMBL" id="KE161437">
    <property type="protein sequence ID" value="EPQ03823.1"/>
    <property type="molecule type" value="Genomic_DNA"/>
</dbReference>
<protein>
    <recommendedName>
        <fullName evidence="3">Protein pitchfork</fullName>
    </recommendedName>
</protein>
<dbReference type="Proteomes" id="UP000052978">
    <property type="component" value="Unassembled WGS sequence"/>
</dbReference>
<dbReference type="PANTHER" id="PTHR31508:SF2">
    <property type="entry name" value="PROTEIN PITCHFORK"/>
    <property type="match status" value="1"/>
</dbReference>
<accession>S7P1C2</accession>
<dbReference type="InterPro" id="IPR033602">
    <property type="entry name" value="CIMAP3"/>
</dbReference>
<reference evidence="1 2" key="1">
    <citation type="journal article" date="2013" name="Nat. Commun.">
        <title>Genome analysis reveals insights into physiology and longevity of the Brandt's bat Myotis brandtii.</title>
        <authorList>
            <person name="Seim I."/>
            <person name="Fang X."/>
            <person name="Xiong Z."/>
            <person name="Lobanov A.V."/>
            <person name="Huang Z."/>
            <person name="Ma S."/>
            <person name="Feng Y."/>
            <person name="Turanov A.A."/>
            <person name="Zhu Y."/>
            <person name="Lenz T.L."/>
            <person name="Gerashchenko M.V."/>
            <person name="Fan D."/>
            <person name="Hee Yim S."/>
            <person name="Yao X."/>
            <person name="Jordan D."/>
            <person name="Xiong Y."/>
            <person name="Ma Y."/>
            <person name="Lyapunov A.N."/>
            <person name="Chen G."/>
            <person name="Kulakova O.I."/>
            <person name="Sun Y."/>
            <person name="Lee S.G."/>
            <person name="Bronson R.T."/>
            <person name="Moskalev A.A."/>
            <person name="Sunyaev S.R."/>
            <person name="Zhang G."/>
            <person name="Krogh A."/>
            <person name="Wang J."/>
            <person name="Gladyshev V.N."/>
        </authorList>
    </citation>
    <scope>NUCLEOTIDE SEQUENCE [LARGE SCALE GENOMIC DNA]</scope>
</reference>
<dbReference type="AlphaFoldDB" id="S7P1C2"/>
<sequence length="259" mass="28870">MKQEVTARFPVRAHAQVSGSVPRPVVQHPFGTGEEKKIFPYFHPHNLLGNKFLPLRGAPHRGPGCYTTDTRYDWVHNLSKIPTSKKGYTLGARTAVRFKPNKDLTPHPGTYQTINLQEGKQKQSFAPFNVMLPRFMTHSKDMSFPGPDMYNPQIKPPAKVTWPMKFGSPDWAQIPCLQKRTLKAELPSDKDFRRHRNRMAYLSLFYGSEAGSSSTCSSRPQHLPDGGPSCSSPSALCGLLLSQPEAQGGARGPKYPVRA</sequence>
<proteinExistence type="predicted"/>
<name>S7P1C2_MYOBR</name>
<evidence type="ECO:0000313" key="2">
    <source>
        <dbReference type="Proteomes" id="UP000052978"/>
    </source>
</evidence>
<keyword evidence="2" id="KW-1185">Reference proteome</keyword>
<gene>
    <name evidence="1" type="ORF">D623_10030026</name>
</gene>
<evidence type="ECO:0008006" key="3">
    <source>
        <dbReference type="Google" id="ProtNLM"/>
    </source>
</evidence>
<organism evidence="1 2">
    <name type="scientific">Myotis brandtii</name>
    <name type="common">Brandt's bat</name>
    <dbReference type="NCBI Taxonomy" id="109478"/>
    <lineage>
        <taxon>Eukaryota</taxon>
        <taxon>Metazoa</taxon>
        <taxon>Chordata</taxon>
        <taxon>Craniata</taxon>
        <taxon>Vertebrata</taxon>
        <taxon>Euteleostomi</taxon>
        <taxon>Mammalia</taxon>
        <taxon>Eutheria</taxon>
        <taxon>Laurasiatheria</taxon>
        <taxon>Chiroptera</taxon>
        <taxon>Yangochiroptera</taxon>
        <taxon>Vespertilionidae</taxon>
        <taxon>Myotis</taxon>
    </lineage>
</organism>
<dbReference type="GO" id="GO:0008092">
    <property type="term" value="F:cytoskeletal protein binding"/>
    <property type="evidence" value="ECO:0007669"/>
    <property type="project" value="TreeGrafter"/>
</dbReference>
<evidence type="ECO:0000313" key="1">
    <source>
        <dbReference type="EMBL" id="EPQ03823.1"/>
    </source>
</evidence>
<dbReference type="InterPro" id="IPR010736">
    <property type="entry name" value="SHIPPO-rpt"/>
</dbReference>
<dbReference type="PANTHER" id="PTHR31508">
    <property type="entry name" value="PROTEIN PITCHFORK"/>
    <property type="match status" value="1"/>
</dbReference>
<dbReference type="Pfam" id="PF07004">
    <property type="entry name" value="SHIPPO-rpt"/>
    <property type="match status" value="1"/>
</dbReference>
<dbReference type="GO" id="GO:0031344">
    <property type="term" value="P:regulation of cell projection organization"/>
    <property type="evidence" value="ECO:0007669"/>
    <property type="project" value="TreeGrafter"/>
</dbReference>
<dbReference type="eggNOG" id="ENOG502RZWF">
    <property type="taxonomic scope" value="Eukaryota"/>
</dbReference>